<evidence type="ECO:0000313" key="2">
    <source>
        <dbReference type="Proteomes" id="UP000000447"/>
    </source>
</evidence>
<dbReference type="AlphaFoldDB" id="B9KYD6"/>
<dbReference type="STRING" id="309801.trd_0481"/>
<gene>
    <name evidence="1" type="ordered locus">trd_0481</name>
</gene>
<dbReference type="EMBL" id="CP001275">
    <property type="protein sequence ID" value="ACM04487.1"/>
    <property type="molecule type" value="Genomic_DNA"/>
</dbReference>
<sequence>MFLPYVSVSDAVRSMRAGPVEAQAVTAVRSGSGHPTLALAQVCCME</sequence>
<dbReference type="Proteomes" id="UP000000447">
    <property type="component" value="Chromosome"/>
</dbReference>
<accession>B9KYD6</accession>
<proteinExistence type="predicted"/>
<dbReference type="HOGENOM" id="CLU_3190102_0_0_0"/>
<evidence type="ECO:0000313" key="1">
    <source>
        <dbReference type="EMBL" id="ACM04487.1"/>
    </source>
</evidence>
<dbReference type="KEGG" id="tro:trd_0481"/>
<name>B9KYD6_THERP</name>
<reference evidence="1 2" key="1">
    <citation type="journal article" date="2009" name="PLoS ONE">
        <title>Complete genome sequence of the aerobic CO-oxidizing thermophile Thermomicrobium roseum.</title>
        <authorList>
            <person name="Wu D."/>
            <person name="Raymond J."/>
            <person name="Wu M."/>
            <person name="Chatterji S."/>
            <person name="Ren Q."/>
            <person name="Graham J.E."/>
            <person name="Bryant D.A."/>
            <person name="Robb F."/>
            <person name="Colman A."/>
            <person name="Tallon L.J."/>
            <person name="Badger J.H."/>
            <person name="Madupu R."/>
            <person name="Ward N.L."/>
            <person name="Eisen J.A."/>
        </authorList>
    </citation>
    <scope>NUCLEOTIDE SEQUENCE [LARGE SCALE GENOMIC DNA]</scope>
    <source>
        <strain evidence="2">ATCC 27502 / DSM 5159 / P-2</strain>
    </source>
</reference>
<keyword evidence="2" id="KW-1185">Reference proteome</keyword>
<protein>
    <submittedName>
        <fullName evidence="1">Uncharacterized protein</fullName>
    </submittedName>
</protein>
<organism evidence="1 2">
    <name type="scientific">Thermomicrobium roseum (strain ATCC 27502 / DSM 5159 / P-2)</name>
    <dbReference type="NCBI Taxonomy" id="309801"/>
    <lineage>
        <taxon>Bacteria</taxon>
        <taxon>Pseudomonadati</taxon>
        <taxon>Thermomicrobiota</taxon>
        <taxon>Thermomicrobia</taxon>
        <taxon>Thermomicrobiales</taxon>
        <taxon>Thermomicrobiaceae</taxon>
        <taxon>Thermomicrobium</taxon>
    </lineage>
</organism>